<sequence>MKVVHIDELADVCGYFATQTDANNGYGCNHPDQEEFEMLYQDNKGYTHREDKEPKVKQGMCYAWSCPLATECDLQDLKEYDQERYDEWKDCEFDPNEAGADLVLVGDEELIKKLGY</sequence>
<evidence type="ECO:0000313" key="1">
    <source>
        <dbReference type="EMBL" id="RGY21327.1"/>
    </source>
</evidence>
<dbReference type="Proteomes" id="UP000286063">
    <property type="component" value="Unassembled WGS sequence"/>
</dbReference>
<organism evidence="1 2">
    <name type="scientific">Butyricimonas virosa</name>
    <dbReference type="NCBI Taxonomy" id="544645"/>
    <lineage>
        <taxon>Bacteria</taxon>
        <taxon>Pseudomonadati</taxon>
        <taxon>Bacteroidota</taxon>
        <taxon>Bacteroidia</taxon>
        <taxon>Bacteroidales</taxon>
        <taxon>Odoribacteraceae</taxon>
        <taxon>Butyricimonas</taxon>
    </lineage>
</organism>
<dbReference type="AlphaFoldDB" id="A0A413ITS9"/>
<proteinExistence type="predicted"/>
<evidence type="ECO:0000313" key="2">
    <source>
        <dbReference type="Proteomes" id="UP000286063"/>
    </source>
</evidence>
<comment type="caution">
    <text evidence="1">The sequence shown here is derived from an EMBL/GenBank/DDBJ whole genome shotgun (WGS) entry which is preliminary data.</text>
</comment>
<name>A0A413ITS9_9BACT</name>
<dbReference type="RefSeq" id="WP_117774470.1">
    <property type="nucleotide sequence ID" value="NZ_QSCR01000001.1"/>
</dbReference>
<reference evidence="1 2" key="1">
    <citation type="submission" date="2018-08" db="EMBL/GenBank/DDBJ databases">
        <title>A genome reference for cultivated species of the human gut microbiota.</title>
        <authorList>
            <person name="Zou Y."/>
            <person name="Xue W."/>
            <person name="Luo G."/>
        </authorList>
    </citation>
    <scope>NUCLEOTIDE SEQUENCE [LARGE SCALE GENOMIC DNA]</scope>
    <source>
        <strain evidence="1 2">OF02-7</strain>
    </source>
</reference>
<dbReference type="EMBL" id="QSCR01000001">
    <property type="protein sequence ID" value="RGY21327.1"/>
    <property type="molecule type" value="Genomic_DNA"/>
</dbReference>
<gene>
    <name evidence="1" type="ORF">DXA50_00290</name>
</gene>
<protein>
    <submittedName>
        <fullName evidence="1">Uncharacterized protein</fullName>
    </submittedName>
</protein>
<dbReference type="OrthoDB" id="2083867at2"/>
<accession>A0A413ITS9</accession>